<keyword evidence="2" id="KW-1185">Reference proteome</keyword>
<proteinExistence type="predicted"/>
<evidence type="ECO:0000313" key="1">
    <source>
        <dbReference type="EMBL" id="KAJ8980488.1"/>
    </source>
</evidence>
<accession>A0ABQ9JR52</accession>
<organism evidence="1 2">
    <name type="scientific">Molorchus minor</name>
    <dbReference type="NCBI Taxonomy" id="1323400"/>
    <lineage>
        <taxon>Eukaryota</taxon>
        <taxon>Metazoa</taxon>
        <taxon>Ecdysozoa</taxon>
        <taxon>Arthropoda</taxon>
        <taxon>Hexapoda</taxon>
        <taxon>Insecta</taxon>
        <taxon>Pterygota</taxon>
        <taxon>Neoptera</taxon>
        <taxon>Endopterygota</taxon>
        <taxon>Coleoptera</taxon>
        <taxon>Polyphaga</taxon>
        <taxon>Cucujiformia</taxon>
        <taxon>Chrysomeloidea</taxon>
        <taxon>Cerambycidae</taxon>
        <taxon>Lamiinae</taxon>
        <taxon>Monochamini</taxon>
        <taxon>Molorchus</taxon>
    </lineage>
</organism>
<sequence>MVVAIVRCEFQSSEELFVQVRYTKYAIQQPQSSLNFTFIAYCNAWSDLFCRFVNKLENYLEELTVKEYLLYVFISMTSRTPTASANKSGELSNPLYIRSLTKNHCKCRLQGNKLRWFISFECQNPVYNRFVVCYKEEFPLDNLKKANVVGPWKVGATRTSKRQIPMTWGSRFNPVRELEVHGETK</sequence>
<dbReference type="EMBL" id="JAPWTJ010000258">
    <property type="protein sequence ID" value="KAJ8980488.1"/>
    <property type="molecule type" value="Genomic_DNA"/>
</dbReference>
<name>A0ABQ9JR52_9CUCU</name>
<reference evidence="1" key="1">
    <citation type="journal article" date="2023" name="Insect Mol. Biol.">
        <title>Genome sequencing provides insights into the evolution of gene families encoding plant cell wall-degrading enzymes in longhorned beetles.</title>
        <authorList>
            <person name="Shin N.R."/>
            <person name="Okamura Y."/>
            <person name="Kirsch R."/>
            <person name="Pauchet Y."/>
        </authorList>
    </citation>
    <scope>NUCLEOTIDE SEQUENCE</scope>
    <source>
        <strain evidence="1">MMC_N1</strain>
    </source>
</reference>
<evidence type="ECO:0000313" key="2">
    <source>
        <dbReference type="Proteomes" id="UP001162164"/>
    </source>
</evidence>
<comment type="caution">
    <text evidence="1">The sequence shown here is derived from an EMBL/GenBank/DDBJ whole genome shotgun (WGS) entry which is preliminary data.</text>
</comment>
<dbReference type="Proteomes" id="UP001162164">
    <property type="component" value="Unassembled WGS sequence"/>
</dbReference>
<protein>
    <submittedName>
        <fullName evidence="1">Uncharacterized protein</fullName>
    </submittedName>
</protein>
<gene>
    <name evidence="1" type="ORF">NQ317_013241</name>
</gene>